<evidence type="ECO:0000256" key="1">
    <source>
        <dbReference type="SAM" id="Phobius"/>
    </source>
</evidence>
<accession>A0ABD2QFC4</accession>
<evidence type="ECO:0000313" key="2">
    <source>
        <dbReference type="EMBL" id="KAL3318214.1"/>
    </source>
</evidence>
<proteinExistence type="predicted"/>
<keyword evidence="3" id="KW-1185">Reference proteome</keyword>
<dbReference type="Proteomes" id="UP001626550">
    <property type="component" value="Unassembled WGS sequence"/>
</dbReference>
<dbReference type="EMBL" id="JBJKFK010000272">
    <property type="protein sequence ID" value="KAL3318214.1"/>
    <property type="molecule type" value="Genomic_DNA"/>
</dbReference>
<dbReference type="SUPFAM" id="SSF48652">
    <property type="entry name" value="Tetraspanin"/>
    <property type="match status" value="1"/>
</dbReference>
<dbReference type="InterPro" id="IPR008952">
    <property type="entry name" value="Tetraspanin_EC2_sf"/>
</dbReference>
<comment type="caution">
    <text evidence="2">The sequence shown here is derived from an EMBL/GenBank/DDBJ whole genome shotgun (WGS) entry which is preliminary data.</text>
</comment>
<keyword evidence="1" id="KW-0472">Membrane</keyword>
<evidence type="ECO:0000313" key="3">
    <source>
        <dbReference type="Proteomes" id="UP001626550"/>
    </source>
</evidence>
<keyword evidence="1" id="KW-0812">Transmembrane</keyword>
<protein>
    <recommendedName>
        <fullName evidence="4">Tetraspanin</fullName>
    </recommendedName>
</protein>
<sequence>MKAELRDKVFENIQISQPERHLKRFKVVFAIILGLFSVCSVAVIIFQSLLMTMRNARLKKIIKEDAGFQAYFNGDLMLAGTSIYVQNIIFCSFTIISCLIGGSLVFVKEKEIDVKSHQYVVLEVRPNIKLTMEKRAARYKIATIGYFCFALVTALTLIVYGSNNSQLIDEIRKTYRHVLIHNYDFSPNKSDAIFTNYWNKFQSKHQCCGMYFYRDFQTAKNAVNEPALILPKSCCIHDYPSCSTDHLDKIRPACSLRFVNSKVVTKEYTRWLICIFFAECSLTLIVFIMLNLIWAEIKAMKIGQETKKNVTATDKLKEDLKLS</sequence>
<feature type="transmembrane region" description="Helical" evidence="1">
    <location>
        <begin position="139"/>
        <end position="160"/>
    </location>
</feature>
<feature type="transmembrane region" description="Helical" evidence="1">
    <location>
        <begin position="27"/>
        <end position="50"/>
    </location>
</feature>
<organism evidence="2 3">
    <name type="scientific">Cichlidogyrus casuarinus</name>
    <dbReference type="NCBI Taxonomy" id="1844966"/>
    <lineage>
        <taxon>Eukaryota</taxon>
        <taxon>Metazoa</taxon>
        <taxon>Spiralia</taxon>
        <taxon>Lophotrochozoa</taxon>
        <taxon>Platyhelminthes</taxon>
        <taxon>Monogenea</taxon>
        <taxon>Monopisthocotylea</taxon>
        <taxon>Dactylogyridea</taxon>
        <taxon>Ancyrocephalidae</taxon>
        <taxon>Cichlidogyrus</taxon>
    </lineage>
</organism>
<evidence type="ECO:0008006" key="4">
    <source>
        <dbReference type="Google" id="ProtNLM"/>
    </source>
</evidence>
<reference evidence="2 3" key="1">
    <citation type="submission" date="2024-11" db="EMBL/GenBank/DDBJ databases">
        <title>Adaptive evolution of stress response genes in parasites aligns with host niche diversity.</title>
        <authorList>
            <person name="Hahn C."/>
            <person name="Resl P."/>
        </authorList>
    </citation>
    <scope>NUCLEOTIDE SEQUENCE [LARGE SCALE GENOMIC DNA]</scope>
    <source>
        <strain evidence="2">EGGRZ-B1_66</strain>
        <tissue evidence="2">Body</tissue>
    </source>
</reference>
<keyword evidence="1" id="KW-1133">Transmembrane helix</keyword>
<name>A0ABD2QFC4_9PLAT</name>
<feature type="transmembrane region" description="Helical" evidence="1">
    <location>
        <begin position="268"/>
        <end position="294"/>
    </location>
</feature>
<gene>
    <name evidence="2" type="ORF">Ciccas_003124</name>
</gene>
<dbReference type="AlphaFoldDB" id="A0ABD2QFC4"/>
<feature type="transmembrane region" description="Helical" evidence="1">
    <location>
        <begin position="83"/>
        <end position="107"/>
    </location>
</feature>
<dbReference type="Gene3D" id="1.10.1450.10">
    <property type="entry name" value="Tetraspanin"/>
    <property type="match status" value="1"/>
</dbReference>